<dbReference type="SUPFAM" id="SSF52540">
    <property type="entry name" value="P-loop containing nucleoside triphosphate hydrolases"/>
    <property type="match status" value="1"/>
</dbReference>
<feature type="transmembrane region" description="Helical" evidence="2">
    <location>
        <begin position="236"/>
        <end position="255"/>
    </location>
</feature>
<feature type="compositionally biased region" description="Polar residues" evidence="1">
    <location>
        <begin position="373"/>
        <end position="389"/>
    </location>
</feature>
<keyword evidence="2" id="KW-0812">Transmembrane</keyword>
<dbReference type="PANTHER" id="PTHR35894:SF1">
    <property type="entry name" value="PHOSPHORIBULOKINASE _ URIDINE KINASE FAMILY"/>
    <property type="match status" value="1"/>
</dbReference>
<feature type="compositionally biased region" description="Polar residues" evidence="1">
    <location>
        <begin position="300"/>
        <end position="310"/>
    </location>
</feature>
<dbReference type="OrthoDB" id="6189127at2"/>
<dbReference type="InterPro" id="IPR052026">
    <property type="entry name" value="ExeA_AAA_ATPase_DNA-bind"/>
</dbReference>
<dbReference type="GO" id="GO:0042834">
    <property type="term" value="F:peptidoglycan binding"/>
    <property type="evidence" value="ECO:0007669"/>
    <property type="project" value="InterPro"/>
</dbReference>
<organism evidence="4 5">
    <name type="scientific">Aliikangiella coralliicola</name>
    <dbReference type="NCBI Taxonomy" id="2592383"/>
    <lineage>
        <taxon>Bacteria</taxon>
        <taxon>Pseudomonadati</taxon>
        <taxon>Pseudomonadota</taxon>
        <taxon>Gammaproteobacteria</taxon>
        <taxon>Oceanospirillales</taxon>
        <taxon>Pleioneaceae</taxon>
        <taxon>Aliikangiella</taxon>
    </lineage>
</organism>
<dbReference type="InterPro" id="IPR049945">
    <property type="entry name" value="AAA_22"/>
</dbReference>
<accession>A0A545UHJ6</accession>
<dbReference type="GO" id="GO:0016887">
    <property type="term" value="F:ATP hydrolysis activity"/>
    <property type="evidence" value="ECO:0007669"/>
    <property type="project" value="InterPro"/>
</dbReference>
<feature type="compositionally biased region" description="Basic and acidic residues" evidence="1">
    <location>
        <begin position="338"/>
        <end position="355"/>
    </location>
</feature>
<keyword evidence="2" id="KW-0472">Membrane</keyword>
<dbReference type="InterPro" id="IPR036680">
    <property type="entry name" value="SPOR-like_sf"/>
</dbReference>
<sequence length="505" mass="56187">MSYVTIHKSQLLDSLENQILYADLACVIIGQKGIGKSFFLEQIHSRVSGQVSLSQIEAESVMTQAQLEKSISLQLGLSWQESEESLLDKIAASLEQRVLLTIDNAHLLDQSCLDFLMGLATRQLAAKQTLLYMVLTGESDLAEKLNDTPSLKYDPNICVVFELKPIEEQETKFLIAQFQSIDPGTAEALYDEQKLQYFWQLSKGIPGDLKYQLTRWLEQTEVKTKPEKELSSIKKYSLSAVYVVLAVTLVFALIYQDEINQMITPDTANQKTASSKSEQALNSNSKEPQSDKEYGGIEQAATNKSESQQGDLADSTEDKSQNRKSKLPTEEEGLLRNPDPKQEPAKETESGEIAKKTSVVNTTKIGSKDESSGTDTSKSEVSQNKSENQAGVAEVEKKKSLPASSISDDERKLMGMDDARFTLQWIGVSKLEAAENFRQQHPLKESMLIFRRNQSTGILYLIVSGQFNSRIDADNAKAVYLKRGYSGKPWVKSLKAVKQEIAAKG</sequence>
<protein>
    <submittedName>
        <fullName evidence="4">AAA family ATPase</fullName>
    </submittedName>
</protein>
<evidence type="ECO:0000256" key="1">
    <source>
        <dbReference type="SAM" id="MobiDB-lite"/>
    </source>
</evidence>
<proteinExistence type="predicted"/>
<dbReference type="EMBL" id="VIKS01000003">
    <property type="protein sequence ID" value="TQV88951.1"/>
    <property type="molecule type" value="Genomic_DNA"/>
</dbReference>
<gene>
    <name evidence="4" type="ORF">FLL46_05300</name>
</gene>
<comment type="caution">
    <text evidence="4">The sequence shown here is derived from an EMBL/GenBank/DDBJ whole genome shotgun (WGS) entry which is preliminary data.</text>
</comment>
<feature type="region of interest" description="Disordered" evidence="1">
    <location>
        <begin position="270"/>
        <end position="406"/>
    </location>
</feature>
<evidence type="ECO:0000259" key="3">
    <source>
        <dbReference type="Pfam" id="PF13401"/>
    </source>
</evidence>
<evidence type="ECO:0000313" key="5">
    <source>
        <dbReference type="Proteomes" id="UP000315439"/>
    </source>
</evidence>
<dbReference type="PANTHER" id="PTHR35894">
    <property type="entry name" value="GENERAL SECRETION PATHWAY PROTEIN A-RELATED"/>
    <property type="match status" value="1"/>
</dbReference>
<name>A0A545UHJ6_9GAMM</name>
<dbReference type="RefSeq" id="WP_142892436.1">
    <property type="nucleotide sequence ID" value="NZ_ML660161.1"/>
</dbReference>
<dbReference type="Pfam" id="PF13401">
    <property type="entry name" value="AAA_22"/>
    <property type="match status" value="1"/>
</dbReference>
<dbReference type="Gene3D" id="3.40.50.300">
    <property type="entry name" value="P-loop containing nucleotide triphosphate hydrolases"/>
    <property type="match status" value="1"/>
</dbReference>
<feature type="compositionally biased region" description="Polar residues" evidence="1">
    <location>
        <begin position="270"/>
        <end position="287"/>
    </location>
</feature>
<feature type="domain" description="ORC1/DEAH AAA+ ATPase" evidence="3">
    <location>
        <begin position="25"/>
        <end position="145"/>
    </location>
</feature>
<keyword evidence="5" id="KW-1185">Reference proteome</keyword>
<evidence type="ECO:0000313" key="4">
    <source>
        <dbReference type="EMBL" id="TQV88951.1"/>
    </source>
</evidence>
<dbReference type="InterPro" id="IPR027417">
    <property type="entry name" value="P-loop_NTPase"/>
</dbReference>
<dbReference type="Proteomes" id="UP000315439">
    <property type="component" value="Unassembled WGS sequence"/>
</dbReference>
<reference evidence="4 5" key="1">
    <citation type="submission" date="2019-07" db="EMBL/GenBank/DDBJ databases">
        <title>Draft genome for Aliikangiella sp. M105.</title>
        <authorList>
            <person name="Wang G."/>
        </authorList>
    </citation>
    <scope>NUCLEOTIDE SEQUENCE [LARGE SCALE GENOMIC DNA]</scope>
    <source>
        <strain evidence="4 5">M105</strain>
    </source>
</reference>
<dbReference type="Gene3D" id="3.30.70.1070">
    <property type="entry name" value="Sporulation related repeat"/>
    <property type="match status" value="1"/>
</dbReference>
<evidence type="ECO:0000256" key="2">
    <source>
        <dbReference type="SAM" id="Phobius"/>
    </source>
</evidence>
<dbReference type="AlphaFoldDB" id="A0A545UHJ6"/>
<keyword evidence="2" id="KW-1133">Transmembrane helix</keyword>